<dbReference type="EMBL" id="JAUIRO010000003">
    <property type="protein sequence ID" value="KAK0723621.1"/>
    <property type="molecule type" value="Genomic_DNA"/>
</dbReference>
<feature type="transmembrane region" description="Helical" evidence="1">
    <location>
        <begin position="36"/>
        <end position="54"/>
    </location>
</feature>
<feature type="transmembrane region" description="Helical" evidence="1">
    <location>
        <begin position="60"/>
        <end position="80"/>
    </location>
</feature>
<keyword evidence="1" id="KW-0472">Membrane</keyword>
<sequence>MRNLRHWNTSCNCHIRRYTRESFVERLERKIRSNSLCLLVAVAMVASLPSSSLFSLQNLLSISLSLSLAVMPALCLHSTGCKSTTCNSGILSIVTTLIRRTCLLFCLLFSLCSLLFILLRQPIAGGSVQPPGYYATPSSSRTA</sequence>
<organism evidence="2 3">
    <name type="scientific">Lasiosphaeria miniovina</name>
    <dbReference type="NCBI Taxonomy" id="1954250"/>
    <lineage>
        <taxon>Eukaryota</taxon>
        <taxon>Fungi</taxon>
        <taxon>Dikarya</taxon>
        <taxon>Ascomycota</taxon>
        <taxon>Pezizomycotina</taxon>
        <taxon>Sordariomycetes</taxon>
        <taxon>Sordariomycetidae</taxon>
        <taxon>Sordariales</taxon>
        <taxon>Lasiosphaeriaceae</taxon>
        <taxon>Lasiosphaeria</taxon>
    </lineage>
</organism>
<dbReference type="GeneID" id="85325108"/>
<protein>
    <recommendedName>
        <fullName evidence="4">Transmembrane protein</fullName>
    </recommendedName>
</protein>
<reference evidence="2" key="1">
    <citation type="submission" date="2023-06" db="EMBL/GenBank/DDBJ databases">
        <title>Genome-scale phylogeny and comparative genomics of the fungal order Sordariales.</title>
        <authorList>
            <consortium name="Lawrence Berkeley National Laboratory"/>
            <person name="Hensen N."/>
            <person name="Bonometti L."/>
            <person name="Westerberg I."/>
            <person name="Brannstrom I.O."/>
            <person name="Guillou S."/>
            <person name="Cros-Aarteil S."/>
            <person name="Calhoun S."/>
            <person name="Haridas S."/>
            <person name="Kuo A."/>
            <person name="Mondo S."/>
            <person name="Pangilinan J."/>
            <person name="Riley R."/>
            <person name="LaButti K."/>
            <person name="Andreopoulos B."/>
            <person name="Lipzen A."/>
            <person name="Chen C."/>
            <person name="Yanf M."/>
            <person name="Daum C."/>
            <person name="Ng V."/>
            <person name="Clum A."/>
            <person name="Steindorff A."/>
            <person name="Ohm R."/>
            <person name="Martin F."/>
            <person name="Silar P."/>
            <person name="Natvig D."/>
            <person name="Lalanne C."/>
            <person name="Gautier V."/>
            <person name="Ament-velasquez S.L."/>
            <person name="Kruys A."/>
            <person name="Hutchinson M.I."/>
            <person name="Powell A.J."/>
            <person name="Barry K."/>
            <person name="Miller A.N."/>
            <person name="Grigoriev I.V."/>
            <person name="Debuchy R."/>
            <person name="Gladieux P."/>
            <person name="Thoren M.H."/>
            <person name="Johannesson H."/>
        </authorList>
    </citation>
    <scope>NUCLEOTIDE SEQUENCE</scope>
    <source>
        <strain evidence="2">SMH2392-1A</strain>
    </source>
</reference>
<keyword evidence="1" id="KW-1133">Transmembrane helix</keyword>
<feature type="transmembrane region" description="Helical" evidence="1">
    <location>
        <begin position="101"/>
        <end position="119"/>
    </location>
</feature>
<dbReference type="Proteomes" id="UP001172101">
    <property type="component" value="Unassembled WGS sequence"/>
</dbReference>
<comment type="caution">
    <text evidence="2">The sequence shown here is derived from an EMBL/GenBank/DDBJ whole genome shotgun (WGS) entry which is preliminary data.</text>
</comment>
<evidence type="ECO:0000256" key="1">
    <source>
        <dbReference type="SAM" id="Phobius"/>
    </source>
</evidence>
<gene>
    <name evidence="2" type="ORF">B0T26DRAFT_706995</name>
</gene>
<keyword evidence="3" id="KW-1185">Reference proteome</keyword>
<name>A0AA40E4E7_9PEZI</name>
<dbReference type="AlphaFoldDB" id="A0AA40E4E7"/>
<keyword evidence="1" id="KW-0812">Transmembrane</keyword>
<evidence type="ECO:0008006" key="4">
    <source>
        <dbReference type="Google" id="ProtNLM"/>
    </source>
</evidence>
<dbReference type="RefSeq" id="XP_060299545.1">
    <property type="nucleotide sequence ID" value="XM_060441838.1"/>
</dbReference>
<evidence type="ECO:0000313" key="2">
    <source>
        <dbReference type="EMBL" id="KAK0723621.1"/>
    </source>
</evidence>
<evidence type="ECO:0000313" key="3">
    <source>
        <dbReference type="Proteomes" id="UP001172101"/>
    </source>
</evidence>
<proteinExistence type="predicted"/>
<accession>A0AA40E4E7</accession>